<comment type="similarity">
    <text evidence="2 9">Belongs to the mitochondrial carrier (TC 2.A.29) family.</text>
</comment>
<evidence type="ECO:0000256" key="3">
    <source>
        <dbReference type="ARBA" id="ARBA00022448"/>
    </source>
</evidence>
<accession>A0A0N8PZF4</accession>
<reference evidence="12 13" key="1">
    <citation type="journal article" date="2015" name="Front. Microbiol.">
        <title>Genome sequence of the plant growth promoting endophytic yeast Rhodotorula graminis WP1.</title>
        <authorList>
            <person name="Firrincieli A."/>
            <person name="Otillar R."/>
            <person name="Salamov A."/>
            <person name="Schmutz J."/>
            <person name="Khan Z."/>
            <person name="Redman R.S."/>
            <person name="Fleck N.D."/>
            <person name="Lindquist E."/>
            <person name="Grigoriev I.V."/>
            <person name="Doty S.L."/>
        </authorList>
    </citation>
    <scope>NUCLEOTIDE SEQUENCE [LARGE SCALE GENOMIC DNA]</scope>
    <source>
        <strain evidence="12 13">WP1</strain>
    </source>
</reference>
<evidence type="ECO:0000256" key="5">
    <source>
        <dbReference type="ARBA" id="ARBA00022737"/>
    </source>
</evidence>
<dbReference type="OMA" id="RIQACTH"/>
<feature type="repeat" description="Solcar" evidence="8">
    <location>
        <begin position="116"/>
        <end position="199"/>
    </location>
</feature>
<dbReference type="EMBL" id="KQ474088">
    <property type="protein sequence ID" value="KPV72173.1"/>
    <property type="molecule type" value="Genomic_DNA"/>
</dbReference>
<evidence type="ECO:0000256" key="4">
    <source>
        <dbReference type="ARBA" id="ARBA00022692"/>
    </source>
</evidence>
<dbReference type="InterPro" id="IPR023395">
    <property type="entry name" value="MCP_dom_sf"/>
</dbReference>
<dbReference type="STRING" id="578459.A0A0N8PZF4"/>
<dbReference type="GeneID" id="28978576"/>
<dbReference type="AlphaFoldDB" id="A0A0N8PZF4"/>
<evidence type="ECO:0000256" key="9">
    <source>
        <dbReference type="RuleBase" id="RU000488"/>
    </source>
</evidence>
<protein>
    <recommendedName>
        <fullName evidence="14">Mitochondrial carrier</fullName>
    </recommendedName>
</protein>
<dbReference type="InterPro" id="IPR018108">
    <property type="entry name" value="MCP_transmembrane"/>
</dbReference>
<evidence type="ECO:0000256" key="1">
    <source>
        <dbReference type="ARBA" id="ARBA00004141"/>
    </source>
</evidence>
<comment type="subcellular location">
    <subcellularLocation>
        <location evidence="1">Membrane</location>
        <topology evidence="1">Multi-pass membrane protein</topology>
    </subcellularLocation>
</comment>
<dbReference type="OrthoDB" id="250329at2759"/>
<keyword evidence="3 9" id="KW-0813">Transport</keyword>
<dbReference type="Pfam" id="PF00153">
    <property type="entry name" value="Mito_carr"/>
    <property type="match status" value="3"/>
</dbReference>
<evidence type="ECO:0000256" key="7">
    <source>
        <dbReference type="ARBA" id="ARBA00023136"/>
    </source>
</evidence>
<keyword evidence="7 8" id="KW-0472">Membrane</keyword>
<feature type="repeat" description="Solcar" evidence="8">
    <location>
        <begin position="23"/>
        <end position="100"/>
    </location>
</feature>
<evidence type="ECO:0000313" key="12">
    <source>
        <dbReference type="EMBL" id="KPV72173.1"/>
    </source>
</evidence>
<feature type="transmembrane region" description="Helical" evidence="11">
    <location>
        <begin position="71"/>
        <end position="94"/>
    </location>
</feature>
<evidence type="ECO:0000256" key="2">
    <source>
        <dbReference type="ARBA" id="ARBA00006375"/>
    </source>
</evidence>
<keyword evidence="6 11" id="KW-1133">Transmembrane helix</keyword>
<dbReference type="GO" id="GO:0016020">
    <property type="term" value="C:membrane"/>
    <property type="evidence" value="ECO:0007669"/>
    <property type="project" value="UniProtKB-SubCell"/>
</dbReference>
<dbReference type="PANTHER" id="PTHR45667">
    <property type="entry name" value="S-ADENOSYLMETHIONINE MITOCHONDRIAL CARRIER PROTEIN"/>
    <property type="match status" value="1"/>
</dbReference>
<feature type="transmembrane region" description="Helical" evidence="11">
    <location>
        <begin position="114"/>
        <end position="136"/>
    </location>
</feature>
<dbReference type="RefSeq" id="XP_018268222.1">
    <property type="nucleotide sequence ID" value="XM_018418128.1"/>
</dbReference>
<keyword evidence="4 8" id="KW-0812">Transmembrane</keyword>
<evidence type="ECO:0000256" key="11">
    <source>
        <dbReference type="SAM" id="Phobius"/>
    </source>
</evidence>
<sequence length="330" mass="35369">MEDEQTLAAEHPEPPQARPYFEPAVLVASSLASISARLCTHPLDTIRIRIQTAGYPVPPIKELVPRPRIRSLYAGLPVAVGFSVPALSVYLSVYEASKRYFSESWLPQDSAPGLLQQLPVFVAAGTAAEFASGAIWTPLDVLKSRLQTGREGTSAVALTRKILHEEGAIGLMKGYWLGTAIFVPNIAIYWSCYESLKQRFIPGYSAVATSTSPTPDSPSRAPPPSPTSPSSSLLSSIPVTLRYTLASVTACSIAACVTTPIEVVQARWQTSGVSGKVARGGISGIVKSMWRKEGARAFTRGLGIRIAYAIPANGISMTVYESVKRYNGLS</sequence>
<feature type="repeat" description="Solcar" evidence="8">
    <location>
        <begin position="238"/>
        <end position="326"/>
    </location>
</feature>
<feature type="region of interest" description="Disordered" evidence="10">
    <location>
        <begin position="211"/>
        <end position="234"/>
    </location>
</feature>
<proteinExistence type="inferred from homology"/>
<dbReference type="Gene3D" id="1.50.40.10">
    <property type="entry name" value="Mitochondrial carrier domain"/>
    <property type="match status" value="1"/>
</dbReference>
<evidence type="ECO:0008006" key="14">
    <source>
        <dbReference type="Google" id="ProtNLM"/>
    </source>
</evidence>
<dbReference type="Proteomes" id="UP000053890">
    <property type="component" value="Unassembled WGS sequence"/>
</dbReference>
<keyword evidence="13" id="KW-1185">Reference proteome</keyword>
<name>A0A0N8PZF4_RHOGW</name>
<evidence type="ECO:0000256" key="8">
    <source>
        <dbReference type="PROSITE-ProRule" id="PRU00282"/>
    </source>
</evidence>
<evidence type="ECO:0000313" key="13">
    <source>
        <dbReference type="Proteomes" id="UP000053890"/>
    </source>
</evidence>
<dbReference type="PROSITE" id="PS50920">
    <property type="entry name" value="SOLCAR"/>
    <property type="match status" value="3"/>
</dbReference>
<dbReference type="SUPFAM" id="SSF103506">
    <property type="entry name" value="Mitochondrial carrier"/>
    <property type="match status" value="1"/>
</dbReference>
<evidence type="ECO:0000256" key="6">
    <source>
        <dbReference type="ARBA" id="ARBA00022989"/>
    </source>
</evidence>
<organism evidence="12 13">
    <name type="scientific">Rhodotorula graminis (strain WP1)</name>
    <dbReference type="NCBI Taxonomy" id="578459"/>
    <lineage>
        <taxon>Eukaryota</taxon>
        <taxon>Fungi</taxon>
        <taxon>Dikarya</taxon>
        <taxon>Basidiomycota</taxon>
        <taxon>Pucciniomycotina</taxon>
        <taxon>Microbotryomycetes</taxon>
        <taxon>Sporidiobolales</taxon>
        <taxon>Sporidiobolaceae</taxon>
        <taxon>Rhodotorula</taxon>
    </lineage>
</organism>
<keyword evidence="5" id="KW-0677">Repeat</keyword>
<evidence type="ECO:0000256" key="10">
    <source>
        <dbReference type="SAM" id="MobiDB-lite"/>
    </source>
</evidence>
<gene>
    <name evidence="12" type="ORF">RHOBADRAFT_56003</name>
</gene>